<evidence type="ECO:0000313" key="4">
    <source>
        <dbReference type="Proteomes" id="UP000321248"/>
    </source>
</evidence>
<dbReference type="InterPro" id="IPR036188">
    <property type="entry name" value="FAD/NAD-bd_sf"/>
</dbReference>
<dbReference type="SUPFAM" id="SSF51905">
    <property type="entry name" value="FAD/NAD(P)-binding domain"/>
    <property type="match status" value="1"/>
</dbReference>
<keyword evidence="4" id="KW-1185">Reference proteome</keyword>
<evidence type="ECO:0000259" key="2">
    <source>
        <dbReference type="Pfam" id="PF01266"/>
    </source>
</evidence>
<name>A0A5C8KWT0_9GAMM</name>
<dbReference type="OrthoDB" id="6925984at2"/>
<dbReference type="PANTHER" id="PTHR13847:SF281">
    <property type="entry name" value="FAD DEPENDENT OXIDOREDUCTASE DOMAIN-CONTAINING PROTEIN"/>
    <property type="match status" value="1"/>
</dbReference>
<comment type="caution">
    <text evidence="3">The sequence shown here is derived from an EMBL/GenBank/DDBJ whole genome shotgun (WGS) entry which is preliminary data.</text>
</comment>
<protein>
    <submittedName>
        <fullName evidence="3">FAD-binding oxidoreductase</fullName>
    </submittedName>
</protein>
<dbReference type="PANTHER" id="PTHR13847">
    <property type="entry name" value="SARCOSINE DEHYDROGENASE-RELATED"/>
    <property type="match status" value="1"/>
</dbReference>
<sequence length="396" mass="43713">MVGGGFAGLNTALGLAERGQDGICLLEARSLAFGASGRNGGFVFSGFSRGEAALLADLGPRRAKALHRGTREAVGLIRERSQRYRIDCDRVDAPVLWANWFKDPAVLRERQALLRDHFDTHWHWVDRAALRTQLHTDRYSAALSEPGSFHFHPVKYARGVAMAARAMGVAVHEHSPALSLDREGSGWRVRTPDGEVRARNVVLACGGYLAGLRRDVDRGVMPIATYVMVSEPLGERMAQVMTTRSAVYDTRFAFDYYRPLPDGRLLWGGRISIRDRDPAGVRRLLMRDLLRVFPQLQGVGIDSAWSGLMSYARHEMPQVGEIAPGLWLSQAFGGHGVGPTTFAGELVAAGIAEGDARWRELSDYGLVSAFKPFGLLAAQGAYWRAQVKDWWKAARE</sequence>
<accession>A0A5C8KWT0</accession>
<keyword evidence="1" id="KW-0560">Oxidoreductase</keyword>
<dbReference type="Pfam" id="PF01266">
    <property type="entry name" value="DAO"/>
    <property type="match status" value="1"/>
</dbReference>
<dbReference type="InterPro" id="IPR006076">
    <property type="entry name" value="FAD-dep_OxRdtase"/>
</dbReference>
<feature type="domain" description="FAD dependent oxidoreductase" evidence="2">
    <location>
        <begin position="2"/>
        <end position="348"/>
    </location>
</feature>
<gene>
    <name evidence="3" type="ORF">FU658_06580</name>
</gene>
<reference evidence="3 4" key="1">
    <citation type="submission" date="2019-08" db="EMBL/GenBank/DDBJ databases">
        <authorList>
            <person name="Karlyshev A.V."/>
        </authorList>
    </citation>
    <scope>NUCLEOTIDE SEQUENCE [LARGE SCALE GENOMIC DNA]</scope>
    <source>
        <strain evidence="3 4">Alg18-2.2</strain>
    </source>
</reference>
<dbReference type="GO" id="GO:0005737">
    <property type="term" value="C:cytoplasm"/>
    <property type="evidence" value="ECO:0007669"/>
    <property type="project" value="TreeGrafter"/>
</dbReference>
<evidence type="ECO:0000313" key="3">
    <source>
        <dbReference type="EMBL" id="TXK64598.1"/>
    </source>
</evidence>
<proteinExistence type="predicted"/>
<dbReference type="Gene3D" id="3.30.9.10">
    <property type="entry name" value="D-Amino Acid Oxidase, subunit A, domain 2"/>
    <property type="match status" value="1"/>
</dbReference>
<evidence type="ECO:0000256" key="1">
    <source>
        <dbReference type="ARBA" id="ARBA00023002"/>
    </source>
</evidence>
<organism evidence="3 4">
    <name type="scientific">Alkalisalibacterium limincola</name>
    <dbReference type="NCBI Taxonomy" id="2699169"/>
    <lineage>
        <taxon>Bacteria</taxon>
        <taxon>Pseudomonadati</taxon>
        <taxon>Pseudomonadota</taxon>
        <taxon>Gammaproteobacteria</taxon>
        <taxon>Lysobacterales</taxon>
        <taxon>Lysobacteraceae</taxon>
        <taxon>Alkalisalibacterium</taxon>
    </lineage>
</organism>
<dbReference type="Proteomes" id="UP000321248">
    <property type="component" value="Unassembled WGS sequence"/>
</dbReference>
<dbReference type="AlphaFoldDB" id="A0A5C8KWT0"/>
<dbReference type="GO" id="GO:0016491">
    <property type="term" value="F:oxidoreductase activity"/>
    <property type="evidence" value="ECO:0007669"/>
    <property type="project" value="UniProtKB-KW"/>
</dbReference>
<dbReference type="EMBL" id="VRTS01000003">
    <property type="protein sequence ID" value="TXK64598.1"/>
    <property type="molecule type" value="Genomic_DNA"/>
</dbReference>
<dbReference type="Gene3D" id="3.50.50.60">
    <property type="entry name" value="FAD/NAD(P)-binding domain"/>
    <property type="match status" value="1"/>
</dbReference>